<dbReference type="PANTHER" id="PTHR11727:SF7">
    <property type="entry name" value="DIMETHYLADENOSINE TRANSFERASE-RELATED"/>
    <property type="match status" value="1"/>
</dbReference>
<dbReference type="InterPro" id="IPR023165">
    <property type="entry name" value="rRNA_Ade_diMease-like_C"/>
</dbReference>
<name>A0A2H0NFB3_9BACT</name>
<dbReference type="PROSITE" id="PS51689">
    <property type="entry name" value="SAM_RNA_A_N6_MT"/>
    <property type="match status" value="1"/>
</dbReference>
<evidence type="ECO:0000256" key="2">
    <source>
        <dbReference type="ARBA" id="ARBA00022552"/>
    </source>
</evidence>
<feature type="domain" description="Ribosomal RNA adenine methylase transferase N-terminal" evidence="8">
    <location>
        <begin position="15"/>
        <end position="202"/>
    </location>
</feature>
<keyword evidence="5 7" id="KW-0949">S-adenosyl-L-methionine</keyword>
<evidence type="ECO:0000256" key="3">
    <source>
        <dbReference type="ARBA" id="ARBA00022603"/>
    </source>
</evidence>
<dbReference type="SMART" id="SM00650">
    <property type="entry name" value="rADc"/>
    <property type="match status" value="1"/>
</dbReference>
<keyword evidence="1" id="KW-0963">Cytoplasm</keyword>
<dbReference type="GO" id="GO:0003723">
    <property type="term" value="F:RNA binding"/>
    <property type="evidence" value="ECO:0007669"/>
    <property type="project" value="UniProtKB-UniRule"/>
</dbReference>
<dbReference type="CDD" id="cd02440">
    <property type="entry name" value="AdoMet_MTases"/>
    <property type="match status" value="1"/>
</dbReference>
<feature type="binding site" evidence="7">
    <location>
        <position position="10"/>
    </location>
    <ligand>
        <name>S-adenosyl-L-methionine</name>
        <dbReference type="ChEBI" id="CHEBI:59789"/>
    </ligand>
</feature>
<sequence length="282" mass="32090">MRQKLGQHFLKNKEAIKTILRALEVKTSDIIIEVGPGHGELTQPLVEICRKNKCQKVIAVEKDIKLAERLKKKTEANVVSADILKILPQLSQKFKDSKFKIVGNIPYYLTGKLLRIIAELKDKPSLIVFTLQKEVGLRICGQPPKMIRSISSGSSRASRGMNLLAASVQYWAKPKIIGYISKKDFQPAPEVDSVIIKLLPINPDKTRIGAEKYYKLIRILFKQPRKTILNNLLLSLVKEKKYQKTAKIKIAEKLKSINIEPFQRPQDLDINQLITLSQILYN</sequence>
<feature type="binding site" evidence="7">
    <location>
        <position position="104"/>
    </location>
    <ligand>
        <name>S-adenosyl-L-methionine</name>
        <dbReference type="ChEBI" id="CHEBI:59789"/>
    </ligand>
</feature>
<comment type="similarity">
    <text evidence="7">Belongs to the class I-like SAM-binding methyltransferase superfamily. rRNA adenine N(6)-methyltransferase family.</text>
</comment>
<comment type="caution">
    <text evidence="9">The sequence shown here is derived from an EMBL/GenBank/DDBJ whole genome shotgun (WGS) entry which is preliminary data.</text>
</comment>
<reference evidence="9 10" key="1">
    <citation type="submission" date="2017-09" db="EMBL/GenBank/DDBJ databases">
        <title>Depth-based differentiation of microbial function through sediment-hosted aquifers and enrichment of novel symbionts in the deep terrestrial subsurface.</title>
        <authorList>
            <person name="Probst A.J."/>
            <person name="Ladd B."/>
            <person name="Jarett J.K."/>
            <person name="Geller-Mcgrath D.E."/>
            <person name="Sieber C.M."/>
            <person name="Emerson J.B."/>
            <person name="Anantharaman K."/>
            <person name="Thomas B.C."/>
            <person name="Malmstrom R."/>
            <person name="Stieglmeier M."/>
            <person name="Klingl A."/>
            <person name="Woyke T."/>
            <person name="Ryan C.M."/>
            <person name="Banfield J.F."/>
        </authorList>
    </citation>
    <scope>NUCLEOTIDE SEQUENCE [LARGE SCALE GENOMIC DNA]</scope>
    <source>
        <strain evidence="9">CG11_big_fil_rev_8_21_14_0_20_38_23</strain>
    </source>
</reference>
<feature type="binding site" evidence="7">
    <location>
        <position position="8"/>
    </location>
    <ligand>
        <name>S-adenosyl-L-methionine</name>
        <dbReference type="ChEBI" id="CHEBI:59789"/>
    </ligand>
</feature>
<proteinExistence type="inferred from homology"/>
<dbReference type="PANTHER" id="PTHR11727">
    <property type="entry name" value="DIMETHYLADENOSINE TRANSFERASE"/>
    <property type="match status" value="1"/>
</dbReference>
<dbReference type="NCBIfam" id="TIGR00755">
    <property type="entry name" value="ksgA"/>
    <property type="match status" value="1"/>
</dbReference>
<evidence type="ECO:0000256" key="6">
    <source>
        <dbReference type="ARBA" id="ARBA00022884"/>
    </source>
</evidence>
<evidence type="ECO:0000256" key="1">
    <source>
        <dbReference type="ARBA" id="ARBA00022490"/>
    </source>
</evidence>
<keyword evidence="2" id="KW-0698">rRNA processing</keyword>
<gene>
    <name evidence="9" type="primary">rsmA</name>
    <name evidence="9" type="ORF">COV54_00445</name>
</gene>
<feature type="binding site" evidence="7">
    <location>
        <position position="35"/>
    </location>
    <ligand>
        <name>S-adenosyl-L-methionine</name>
        <dbReference type="ChEBI" id="CHEBI:59789"/>
    </ligand>
</feature>
<dbReference type="Gene3D" id="3.40.50.150">
    <property type="entry name" value="Vaccinia Virus protein VP39"/>
    <property type="match status" value="1"/>
</dbReference>
<dbReference type="GO" id="GO:0005829">
    <property type="term" value="C:cytosol"/>
    <property type="evidence" value="ECO:0007669"/>
    <property type="project" value="TreeGrafter"/>
</dbReference>
<keyword evidence="3 7" id="KW-0489">Methyltransferase</keyword>
<dbReference type="InterPro" id="IPR020598">
    <property type="entry name" value="rRNA_Ade_methylase_Trfase_N"/>
</dbReference>
<evidence type="ECO:0000313" key="9">
    <source>
        <dbReference type="EMBL" id="PIR07554.1"/>
    </source>
</evidence>
<evidence type="ECO:0000256" key="5">
    <source>
        <dbReference type="ARBA" id="ARBA00022691"/>
    </source>
</evidence>
<dbReference type="EMBL" id="PCWR01000011">
    <property type="protein sequence ID" value="PIR07554.1"/>
    <property type="molecule type" value="Genomic_DNA"/>
</dbReference>
<keyword evidence="6 7" id="KW-0694">RNA-binding</keyword>
<dbReference type="Pfam" id="PF00398">
    <property type="entry name" value="RrnaAD"/>
    <property type="match status" value="1"/>
</dbReference>
<accession>A0A2H0NFB3</accession>
<dbReference type="InterPro" id="IPR011530">
    <property type="entry name" value="rRNA_adenine_dimethylase"/>
</dbReference>
<dbReference type="Proteomes" id="UP000228867">
    <property type="component" value="Unassembled WGS sequence"/>
</dbReference>
<feature type="binding site" evidence="7">
    <location>
        <position position="82"/>
    </location>
    <ligand>
        <name>S-adenosyl-L-methionine</name>
        <dbReference type="ChEBI" id="CHEBI:59789"/>
    </ligand>
</feature>
<evidence type="ECO:0000313" key="10">
    <source>
        <dbReference type="Proteomes" id="UP000228867"/>
    </source>
</evidence>
<dbReference type="SUPFAM" id="SSF53335">
    <property type="entry name" value="S-adenosyl-L-methionine-dependent methyltransferases"/>
    <property type="match status" value="1"/>
</dbReference>
<feature type="binding site" evidence="7">
    <location>
        <position position="61"/>
    </location>
    <ligand>
        <name>S-adenosyl-L-methionine</name>
        <dbReference type="ChEBI" id="CHEBI:59789"/>
    </ligand>
</feature>
<organism evidence="9 10">
    <name type="scientific">Candidatus Jorgensenbacteria bacterium CG11_big_fil_rev_8_21_14_0_20_38_23</name>
    <dbReference type="NCBI Taxonomy" id="1974594"/>
    <lineage>
        <taxon>Bacteria</taxon>
        <taxon>Candidatus Joergenseniibacteriota</taxon>
    </lineage>
</organism>
<evidence type="ECO:0000256" key="4">
    <source>
        <dbReference type="ARBA" id="ARBA00022679"/>
    </source>
</evidence>
<dbReference type="Gene3D" id="1.10.8.100">
    <property type="entry name" value="Ribosomal RNA adenine dimethylase-like, domain 2"/>
    <property type="match status" value="1"/>
</dbReference>
<dbReference type="GO" id="GO:0000179">
    <property type="term" value="F:rRNA (adenine-N6,N6-)-dimethyltransferase activity"/>
    <property type="evidence" value="ECO:0007669"/>
    <property type="project" value="UniProtKB-UniRule"/>
</dbReference>
<evidence type="ECO:0000259" key="8">
    <source>
        <dbReference type="SMART" id="SM00650"/>
    </source>
</evidence>
<dbReference type="InterPro" id="IPR001737">
    <property type="entry name" value="KsgA/Erm"/>
</dbReference>
<dbReference type="AlphaFoldDB" id="A0A2H0NFB3"/>
<keyword evidence="4 7" id="KW-0808">Transferase</keyword>
<evidence type="ECO:0000256" key="7">
    <source>
        <dbReference type="PROSITE-ProRule" id="PRU01026"/>
    </source>
</evidence>
<dbReference type="InterPro" id="IPR029063">
    <property type="entry name" value="SAM-dependent_MTases_sf"/>
</dbReference>
<protein>
    <submittedName>
        <fullName evidence="9">Ribosomal RNA small subunit methyltransferase A</fullName>
    </submittedName>
</protein>